<dbReference type="Pfam" id="PF02469">
    <property type="entry name" value="Fasciclin"/>
    <property type="match status" value="2"/>
</dbReference>
<feature type="chain" id="PRO_5005873631" description="FAS1 domain-containing protein" evidence="1">
    <location>
        <begin position="23"/>
        <end position="386"/>
    </location>
</feature>
<dbReference type="InterPro" id="IPR000782">
    <property type="entry name" value="FAS1_domain"/>
</dbReference>
<evidence type="ECO:0000259" key="2">
    <source>
        <dbReference type="PROSITE" id="PS50213"/>
    </source>
</evidence>
<dbReference type="Gene3D" id="2.30.180.10">
    <property type="entry name" value="FAS1 domain"/>
    <property type="match status" value="2"/>
</dbReference>
<organism evidence="3 4">
    <name type="scientific">Cyphellophora attinorum</name>
    <dbReference type="NCBI Taxonomy" id="1664694"/>
    <lineage>
        <taxon>Eukaryota</taxon>
        <taxon>Fungi</taxon>
        <taxon>Dikarya</taxon>
        <taxon>Ascomycota</taxon>
        <taxon>Pezizomycotina</taxon>
        <taxon>Eurotiomycetes</taxon>
        <taxon>Chaetothyriomycetidae</taxon>
        <taxon>Chaetothyriales</taxon>
        <taxon>Cyphellophoraceae</taxon>
        <taxon>Cyphellophora</taxon>
    </lineage>
</organism>
<dbReference type="GeneID" id="28733616"/>
<dbReference type="PANTHER" id="PTHR10900">
    <property type="entry name" value="PERIOSTIN-RELATED"/>
    <property type="match status" value="1"/>
</dbReference>
<proteinExistence type="predicted"/>
<dbReference type="PANTHER" id="PTHR10900:SF77">
    <property type="entry name" value="FI19380P1"/>
    <property type="match status" value="1"/>
</dbReference>
<sequence>MNKLWNITLSLAILAHAAVAAAQNSSAFLDALRYDPNLSELSTWIEANPDAMPEIPQGNYNFLAPTNDAFQNLMSGGESLINLLNSAETQYLKDLFNYHMIRLPRDFMMAEAEHAFLETGLSYEGASQHYMIEAYRERGIDNVGILFTSGSFGNMSEVAQDGRIYVGEDFNSGVITTVKEVLTLPQPLVYTLINLTEKDLRQGFDNCSIFSRLFADGTDQEDYLGLSGPATFLVPINTAFEHASVADVDAMSTEKKFQILGNHHIPSEAAFFQTSTQDLLQSQGVKVDETPVLRTTNGSEVRLTFDPNRQKWIIKHDMNEAQVLVPNLVVKGGVAHLVSAVLGVPEASNNTSSAQSSGAMGSSRASWHALGIGWCAAVLAMSMPLL</sequence>
<comment type="caution">
    <text evidence="3">The sequence shown here is derived from an EMBL/GenBank/DDBJ whole genome shotgun (WGS) entry which is preliminary data.</text>
</comment>
<reference evidence="3 4" key="1">
    <citation type="submission" date="2015-06" db="EMBL/GenBank/DDBJ databases">
        <title>Draft genome of the ant-associated black yeast Phialophora attae CBS 131958.</title>
        <authorList>
            <person name="Moreno L.F."/>
            <person name="Stielow B.J."/>
            <person name="de Hoog S."/>
            <person name="Vicente V.A."/>
            <person name="Weiss V.A."/>
            <person name="de Vries M."/>
            <person name="Cruz L.M."/>
            <person name="Souza E.M."/>
        </authorList>
    </citation>
    <scope>NUCLEOTIDE SEQUENCE [LARGE SCALE GENOMIC DNA]</scope>
    <source>
        <strain evidence="3 4">CBS 131958</strain>
    </source>
</reference>
<dbReference type="SUPFAM" id="SSF82153">
    <property type="entry name" value="FAS1 domain"/>
    <property type="match status" value="2"/>
</dbReference>
<name>A0A0N1HXU3_9EURO</name>
<dbReference type="InterPro" id="IPR036378">
    <property type="entry name" value="FAS1_dom_sf"/>
</dbReference>
<gene>
    <name evidence="3" type="ORF">AB675_1817</name>
</gene>
<accession>A0A0N1HXU3</accession>
<evidence type="ECO:0000256" key="1">
    <source>
        <dbReference type="SAM" id="SignalP"/>
    </source>
</evidence>
<feature type="domain" description="FAS1" evidence="2">
    <location>
        <begin position="25"/>
        <end position="182"/>
    </location>
</feature>
<dbReference type="STRING" id="1664694.A0A0N1HXU3"/>
<keyword evidence="1" id="KW-0732">Signal</keyword>
<evidence type="ECO:0000313" key="3">
    <source>
        <dbReference type="EMBL" id="KPI42932.1"/>
    </source>
</evidence>
<dbReference type="RefSeq" id="XP_018002895.1">
    <property type="nucleotide sequence ID" value="XM_018141736.1"/>
</dbReference>
<evidence type="ECO:0000313" key="4">
    <source>
        <dbReference type="Proteomes" id="UP000038010"/>
    </source>
</evidence>
<dbReference type="PROSITE" id="PS50213">
    <property type="entry name" value="FAS1"/>
    <property type="match status" value="2"/>
</dbReference>
<keyword evidence="4" id="KW-1185">Reference proteome</keyword>
<protein>
    <recommendedName>
        <fullName evidence="2">FAS1 domain-containing protein</fullName>
    </recommendedName>
</protein>
<feature type="domain" description="FAS1" evidence="2">
    <location>
        <begin position="194"/>
        <end position="342"/>
    </location>
</feature>
<dbReference type="OrthoDB" id="286301at2759"/>
<dbReference type="InterPro" id="IPR050904">
    <property type="entry name" value="Adhesion/Biosynth-related"/>
</dbReference>
<dbReference type="VEuPathDB" id="FungiDB:AB675_1817"/>
<dbReference type="EMBL" id="LFJN01000006">
    <property type="protein sequence ID" value="KPI42932.1"/>
    <property type="molecule type" value="Genomic_DNA"/>
</dbReference>
<feature type="signal peptide" evidence="1">
    <location>
        <begin position="1"/>
        <end position="22"/>
    </location>
</feature>
<dbReference type="Proteomes" id="UP000038010">
    <property type="component" value="Unassembled WGS sequence"/>
</dbReference>
<dbReference type="AlphaFoldDB" id="A0A0N1HXU3"/>